<dbReference type="InterPro" id="IPR030678">
    <property type="entry name" value="Peptide/Ni-bd"/>
</dbReference>
<name>A0A7Z0A9B0_9MICO</name>
<gene>
    <name evidence="3" type="ORF">BJY26_001093</name>
</gene>
<dbReference type="GO" id="GO:0043190">
    <property type="term" value="C:ATP-binding cassette (ABC) transporter complex"/>
    <property type="evidence" value="ECO:0007669"/>
    <property type="project" value="InterPro"/>
</dbReference>
<dbReference type="EMBL" id="JACBZP010000001">
    <property type="protein sequence ID" value="NYI66787.1"/>
    <property type="molecule type" value="Genomic_DNA"/>
</dbReference>
<dbReference type="SUPFAM" id="SSF53850">
    <property type="entry name" value="Periplasmic binding protein-like II"/>
    <property type="match status" value="1"/>
</dbReference>
<keyword evidence="4" id="KW-1185">Reference proteome</keyword>
<keyword evidence="1" id="KW-0732">Signal</keyword>
<evidence type="ECO:0000256" key="1">
    <source>
        <dbReference type="SAM" id="SignalP"/>
    </source>
</evidence>
<dbReference type="GO" id="GO:1904680">
    <property type="term" value="F:peptide transmembrane transporter activity"/>
    <property type="evidence" value="ECO:0007669"/>
    <property type="project" value="TreeGrafter"/>
</dbReference>
<dbReference type="Gene3D" id="3.40.190.10">
    <property type="entry name" value="Periplasmic binding protein-like II"/>
    <property type="match status" value="1"/>
</dbReference>
<dbReference type="PROSITE" id="PS51257">
    <property type="entry name" value="PROKAR_LIPOPROTEIN"/>
    <property type="match status" value="1"/>
</dbReference>
<organism evidence="3 4">
    <name type="scientific">Spelaeicoccus albus</name>
    <dbReference type="NCBI Taxonomy" id="1280376"/>
    <lineage>
        <taxon>Bacteria</taxon>
        <taxon>Bacillati</taxon>
        <taxon>Actinomycetota</taxon>
        <taxon>Actinomycetes</taxon>
        <taxon>Micrococcales</taxon>
        <taxon>Brevibacteriaceae</taxon>
        <taxon>Spelaeicoccus</taxon>
    </lineage>
</organism>
<evidence type="ECO:0000313" key="3">
    <source>
        <dbReference type="EMBL" id="NYI66787.1"/>
    </source>
</evidence>
<dbReference type="RefSeq" id="WP_179426365.1">
    <property type="nucleotide sequence ID" value="NZ_JACBZP010000001.1"/>
</dbReference>
<dbReference type="GO" id="GO:0015833">
    <property type="term" value="P:peptide transport"/>
    <property type="evidence" value="ECO:0007669"/>
    <property type="project" value="TreeGrafter"/>
</dbReference>
<dbReference type="Pfam" id="PF00496">
    <property type="entry name" value="SBP_bac_5"/>
    <property type="match status" value="1"/>
</dbReference>
<dbReference type="Gene3D" id="3.90.76.10">
    <property type="entry name" value="Dipeptide-binding Protein, Domain 1"/>
    <property type="match status" value="1"/>
</dbReference>
<dbReference type="AlphaFoldDB" id="A0A7Z0A9B0"/>
<dbReference type="CDD" id="cd00995">
    <property type="entry name" value="PBP2_NikA_DppA_OppA_like"/>
    <property type="match status" value="1"/>
</dbReference>
<dbReference type="Gene3D" id="3.10.105.10">
    <property type="entry name" value="Dipeptide-binding Protein, Domain 3"/>
    <property type="match status" value="1"/>
</dbReference>
<evidence type="ECO:0000259" key="2">
    <source>
        <dbReference type="Pfam" id="PF00496"/>
    </source>
</evidence>
<reference evidence="3 4" key="1">
    <citation type="submission" date="2020-07" db="EMBL/GenBank/DDBJ databases">
        <title>Sequencing the genomes of 1000 actinobacteria strains.</title>
        <authorList>
            <person name="Klenk H.-P."/>
        </authorList>
    </citation>
    <scope>NUCLEOTIDE SEQUENCE [LARGE SCALE GENOMIC DNA]</scope>
    <source>
        <strain evidence="3 4">DSM 26341</strain>
    </source>
</reference>
<dbReference type="InterPro" id="IPR039424">
    <property type="entry name" value="SBP_5"/>
</dbReference>
<dbReference type="PANTHER" id="PTHR30290:SF83">
    <property type="entry name" value="ABC TRANSPORTER SUBSTRATE-BINDING PROTEIN"/>
    <property type="match status" value="1"/>
</dbReference>
<proteinExistence type="predicted"/>
<dbReference type="GO" id="GO:0042597">
    <property type="term" value="C:periplasmic space"/>
    <property type="evidence" value="ECO:0007669"/>
    <property type="project" value="UniProtKB-ARBA"/>
</dbReference>
<feature type="signal peptide" evidence="1">
    <location>
        <begin position="1"/>
        <end position="22"/>
    </location>
</feature>
<dbReference type="PIRSF" id="PIRSF002741">
    <property type="entry name" value="MppA"/>
    <property type="match status" value="1"/>
</dbReference>
<dbReference type="Proteomes" id="UP000539111">
    <property type="component" value="Unassembled WGS sequence"/>
</dbReference>
<dbReference type="PANTHER" id="PTHR30290">
    <property type="entry name" value="PERIPLASMIC BINDING COMPONENT OF ABC TRANSPORTER"/>
    <property type="match status" value="1"/>
</dbReference>
<feature type="domain" description="Solute-binding protein family 5" evidence="2">
    <location>
        <begin position="84"/>
        <end position="467"/>
    </location>
</feature>
<protein>
    <submittedName>
        <fullName evidence="3">Oligopeptide transport system substrate-binding protein</fullName>
    </submittedName>
</protein>
<evidence type="ECO:0000313" key="4">
    <source>
        <dbReference type="Proteomes" id="UP000539111"/>
    </source>
</evidence>
<feature type="chain" id="PRO_5039159174" evidence="1">
    <location>
        <begin position="23"/>
        <end position="550"/>
    </location>
</feature>
<accession>A0A7Z0A9B0</accession>
<sequence length="550" mass="60191">MTSRRHKTLLAGAAITASLSLALSGCGSGSGSDSAEGNNIISVNNGEPQNPLIPTSTNEVNGGKVIDALFAGLVSYEPDGSTKNEVAKSIKSKDSKTFHITLKKGWKFTNGEKVTAHSFVDAWNYGALASNAQLAANFFSPIKGYEDVNPSGKGKKPTAKKMSGLKVQDDYHFTVTLSSPQSDFPMRLGYSAFFPLPQKAYKDMKAFGNHPIGDGPYKLDGKDAWQHNKQISVVKNDQYDGNREPKNEGIDFRIYTNIDAAYADVQDGALDLVDMIPESALKTFKDNSSTKAYSKPGSVFQSFTIPGRLKHFSGKEGRLRRQAISMAINRKQITKAIFQGTRTPATDFTAPPLEGYSKNLKGADVLKYQPAKAKKLWKKANQISKWTGQFKLGYNSDDPHKQWVDAVSHQLTNTLGIKASGAPVATFSQFRSEITSRKIDHPFRSGWQGDYPSIGNYLVALYSSGAADGNGSNDGDYKNKAFDQKVKEAASAKTPEQGIKDYQAAEEILLKDLPAIPLWYENVSGASTKTLKHVQFDWKNVPVYYNITKS</sequence>
<comment type="caution">
    <text evidence="3">The sequence shown here is derived from an EMBL/GenBank/DDBJ whole genome shotgun (WGS) entry which is preliminary data.</text>
</comment>
<dbReference type="InterPro" id="IPR000914">
    <property type="entry name" value="SBP_5_dom"/>
</dbReference>